<evidence type="ECO:0000313" key="2">
    <source>
        <dbReference type="EMBL" id="KAJ8401177.1"/>
    </source>
</evidence>
<dbReference type="Proteomes" id="UP001221898">
    <property type="component" value="Unassembled WGS sequence"/>
</dbReference>
<feature type="signal peptide" evidence="1">
    <location>
        <begin position="1"/>
        <end position="20"/>
    </location>
</feature>
<comment type="caution">
    <text evidence="2">The sequence shown here is derived from an EMBL/GenBank/DDBJ whole genome shotgun (WGS) entry which is preliminary data.</text>
</comment>
<evidence type="ECO:0000256" key="1">
    <source>
        <dbReference type="SAM" id="SignalP"/>
    </source>
</evidence>
<name>A0AAD7SEM5_9TELE</name>
<evidence type="ECO:0000313" key="3">
    <source>
        <dbReference type="Proteomes" id="UP001221898"/>
    </source>
</evidence>
<dbReference type="AlphaFoldDB" id="A0AAD7SEM5"/>
<feature type="chain" id="PRO_5042167264" description="Secreted protein" evidence="1">
    <location>
        <begin position="21"/>
        <end position="153"/>
    </location>
</feature>
<sequence length="153" mass="15983">MLNAAAVTAAVLLQILVASGIQEPSHPTFNIASAVSVAKGPSSQVTAQGLVCVPWALALQLGSVLPSACGHRIGRRRAGKEALHARMNHAATAPHMQGGGEVRRTSRQTGERLALVKRGNGAFVFGARVEKRAGGDSMCRVVVGEDGARERER</sequence>
<evidence type="ECO:0008006" key="4">
    <source>
        <dbReference type="Google" id="ProtNLM"/>
    </source>
</evidence>
<gene>
    <name evidence="2" type="ORF">AAFF_G00387590</name>
</gene>
<protein>
    <recommendedName>
        <fullName evidence="4">Secreted protein</fullName>
    </recommendedName>
</protein>
<organism evidence="2 3">
    <name type="scientific">Aldrovandia affinis</name>
    <dbReference type="NCBI Taxonomy" id="143900"/>
    <lineage>
        <taxon>Eukaryota</taxon>
        <taxon>Metazoa</taxon>
        <taxon>Chordata</taxon>
        <taxon>Craniata</taxon>
        <taxon>Vertebrata</taxon>
        <taxon>Euteleostomi</taxon>
        <taxon>Actinopterygii</taxon>
        <taxon>Neopterygii</taxon>
        <taxon>Teleostei</taxon>
        <taxon>Notacanthiformes</taxon>
        <taxon>Halosauridae</taxon>
        <taxon>Aldrovandia</taxon>
    </lineage>
</organism>
<accession>A0AAD7SEM5</accession>
<keyword evidence="3" id="KW-1185">Reference proteome</keyword>
<reference evidence="2" key="1">
    <citation type="journal article" date="2023" name="Science">
        <title>Genome structures resolve the early diversification of teleost fishes.</title>
        <authorList>
            <person name="Parey E."/>
            <person name="Louis A."/>
            <person name="Montfort J."/>
            <person name="Bouchez O."/>
            <person name="Roques C."/>
            <person name="Iampietro C."/>
            <person name="Lluch J."/>
            <person name="Castinel A."/>
            <person name="Donnadieu C."/>
            <person name="Desvignes T."/>
            <person name="Floi Bucao C."/>
            <person name="Jouanno E."/>
            <person name="Wen M."/>
            <person name="Mejri S."/>
            <person name="Dirks R."/>
            <person name="Jansen H."/>
            <person name="Henkel C."/>
            <person name="Chen W.J."/>
            <person name="Zahm M."/>
            <person name="Cabau C."/>
            <person name="Klopp C."/>
            <person name="Thompson A.W."/>
            <person name="Robinson-Rechavi M."/>
            <person name="Braasch I."/>
            <person name="Lecointre G."/>
            <person name="Bobe J."/>
            <person name="Postlethwait J.H."/>
            <person name="Berthelot C."/>
            <person name="Roest Crollius H."/>
            <person name="Guiguen Y."/>
        </authorList>
    </citation>
    <scope>NUCLEOTIDE SEQUENCE</scope>
    <source>
        <strain evidence="2">NC1722</strain>
    </source>
</reference>
<keyword evidence="1" id="KW-0732">Signal</keyword>
<proteinExistence type="predicted"/>
<dbReference type="EMBL" id="JAINUG010000072">
    <property type="protein sequence ID" value="KAJ8401177.1"/>
    <property type="molecule type" value="Genomic_DNA"/>
</dbReference>